<dbReference type="Gene3D" id="1.10.10.10">
    <property type="entry name" value="Winged helix-like DNA-binding domain superfamily/Winged helix DNA-binding domain"/>
    <property type="match status" value="1"/>
</dbReference>
<protein>
    <submittedName>
        <fullName evidence="5">BlaI/MecI/CopY family transcriptional regulator</fullName>
    </submittedName>
</protein>
<sequence>MTSPQDSRLAAHFGPLELAVLEACWSSPPLDVAECCRLVDGPQAYTTVKTVMERLVAKGHLRRRKESRAYVYWPAATREEVADSLAAASSQRLVEDFGPLAVVHFVDAVKGDPEQLAHLKALLDRIAADEERR</sequence>
<keyword evidence="4" id="KW-0804">Transcription</keyword>
<comment type="similarity">
    <text evidence="1">Belongs to the BlaI transcriptional regulatory family.</text>
</comment>
<dbReference type="AlphaFoldDB" id="A0A5C8ZG15"/>
<evidence type="ECO:0000256" key="4">
    <source>
        <dbReference type="ARBA" id="ARBA00023163"/>
    </source>
</evidence>
<dbReference type="RefSeq" id="WP_147925406.1">
    <property type="nucleotide sequence ID" value="NZ_VKAC01000003.1"/>
</dbReference>
<evidence type="ECO:0000313" key="6">
    <source>
        <dbReference type="Proteomes" id="UP000321234"/>
    </source>
</evidence>
<comment type="caution">
    <text evidence="5">The sequence shown here is derived from an EMBL/GenBank/DDBJ whole genome shotgun (WGS) entry which is preliminary data.</text>
</comment>
<accession>A0A5C8ZG15</accession>
<organism evidence="5 6">
    <name type="scientific">Quadrisphaera setariae</name>
    <dbReference type="NCBI Taxonomy" id="2593304"/>
    <lineage>
        <taxon>Bacteria</taxon>
        <taxon>Bacillati</taxon>
        <taxon>Actinomycetota</taxon>
        <taxon>Actinomycetes</taxon>
        <taxon>Kineosporiales</taxon>
        <taxon>Kineosporiaceae</taxon>
        <taxon>Quadrisphaera</taxon>
    </lineage>
</organism>
<dbReference type="InterPro" id="IPR005650">
    <property type="entry name" value="BlaI_family"/>
</dbReference>
<keyword evidence="6" id="KW-1185">Reference proteome</keyword>
<keyword evidence="2" id="KW-0805">Transcription regulation</keyword>
<dbReference type="OrthoDB" id="9813987at2"/>
<name>A0A5C8ZG15_9ACTN</name>
<evidence type="ECO:0000256" key="3">
    <source>
        <dbReference type="ARBA" id="ARBA00023125"/>
    </source>
</evidence>
<dbReference type="InterPro" id="IPR036390">
    <property type="entry name" value="WH_DNA-bd_sf"/>
</dbReference>
<dbReference type="GO" id="GO:0003677">
    <property type="term" value="F:DNA binding"/>
    <property type="evidence" value="ECO:0007669"/>
    <property type="project" value="UniProtKB-KW"/>
</dbReference>
<keyword evidence="3" id="KW-0238">DNA-binding</keyword>
<dbReference type="InterPro" id="IPR036388">
    <property type="entry name" value="WH-like_DNA-bd_sf"/>
</dbReference>
<reference evidence="5 6" key="1">
    <citation type="submission" date="2019-07" db="EMBL/GenBank/DDBJ databases">
        <title>Quadrisphaera sp. strain DD2A genome sequencing and assembly.</title>
        <authorList>
            <person name="Kim I."/>
        </authorList>
    </citation>
    <scope>NUCLEOTIDE SEQUENCE [LARGE SCALE GENOMIC DNA]</scope>
    <source>
        <strain evidence="5 6">DD2A</strain>
    </source>
</reference>
<dbReference type="GO" id="GO:0045892">
    <property type="term" value="P:negative regulation of DNA-templated transcription"/>
    <property type="evidence" value="ECO:0007669"/>
    <property type="project" value="InterPro"/>
</dbReference>
<dbReference type="SUPFAM" id="SSF46785">
    <property type="entry name" value="Winged helix' DNA-binding domain"/>
    <property type="match status" value="1"/>
</dbReference>
<dbReference type="Proteomes" id="UP000321234">
    <property type="component" value="Unassembled WGS sequence"/>
</dbReference>
<dbReference type="Pfam" id="PF03965">
    <property type="entry name" value="Penicillinase_R"/>
    <property type="match status" value="1"/>
</dbReference>
<dbReference type="EMBL" id="VKAC01000003">
    <property type="protein sequence ID" value="TXR56985.1"/>
    <property type="molecule type" value="Genomic_DNA"/>
</dbReference>
<proteinExistence type="inferred from homology"/>
<evidence type="ECO:0000256" key="1">
    <source>
        <dbReference type="ARBA" id="ARBA00011046"/>
    </source>
</evidence>
<evidence type="ECO:0000313" key="5">
    <source>
        <dbReference type="EMBL" id="TXR56985.1"/>
    </source>
</evidence>
<evidence type="ECO:0000256" key="2">
    <source>
        <dbReference type="ARBA" id="ARBA00023015"/>
    </source>
</evidence>
<gene>
    <name evidence="5" type="ORF">FMM08_05680</name>
</gene>